<dbReference type="Proteomes" id="UP000076858">
    <property type="component" value="Unassembled WGS sequence"/>
</dbReference>
<dbReference type="PANTHER" id="PTHR48257:SF1">
    <property type="match status" value="1"/>
</dbReference>
<dbReference type="OrthoDB" id="6381099at2759"/>
<keyword evidence="3" id="KW-1185">Reference proteome</keyword>
<dbReference type="EMBL" id="LRGB01006429">
    <property type="protein sequence ID" value="KZS01640.1"/>
    <property type="molecule type" value="Genomic_DNA"/>
</dbReference>
<protein>
    <recommendedName>
        <fullName evidence="1">Transposable element P transposase-like GTP-binding insertion domain-containing protein</fullName>
    </recommendedName>
</protein>
<evidence type="ECO:0000313" key="2">
    <source>
        <dbReference type="EMBL" id="KZS01640.1"/>
    </source>
</evidence>
<comment type="caution">
    <text evidence="2">The sequence shown here is derived from an EMBL/GenBank/DDBJ whole genome shotgun (WGS) entry which is preliminary data.</text>
</comment>
<evidence type="ECO:0000259" key="1">
    <source>
        <dbReference type="Pfam" id="PF21788"/>
    </source>
</evidence>
<gene>
    <name evidence="2" type="ORF">APZ42_001640</name>
</gene>
<dbReference type="Pfam" id="PF21788">
    <property type="entry name" value="TNP-like_GBD"/>
    <property type="match status" value="1"/>
</dbReference>
<evidence type="ECO:0000313" key="3">
    <source>
        <dbReference type="Proteomes" id="UP000076858"/>
    </source>
</evidence>
<dbReference type="InterPro" id="IPR048366">
    <property type="entry name" value="TNP-like_GBD"/>
</dbReference>
<feature type="non-terminal residue" evidence="2">
    <location>
        <position position="245"/>
    </location>
</feature>
<organism evidence="2 3">
    <name type="scientific">Daphnia magna</name>
    <dbReference type="NCBI Taxonomy" id="35525"/>
    <lineage>
        <taxon>Eukaryota</taxon>
        <taxon>Metazoa</taxon>
        <taxon>Ecdysozoa</taxon>
        <taxon>Arthropoda</taxon>
        <taxon>Crustacea</taxon>
        <taxon>Branchiopoda</taxon>
        <taxon>Diplostraca</taxon>
        <taxon>Cladocera</taxon>
        <taxon>Anomopoda</taxon>
        <taxon>Daphniidae</taxon>
        <taxon>Daphnia</taxon>
    </lineage>
</organism>
<reference evidence="2 3" key="1">
    <citation type="submission" date="2016-03" db="EMBL/GenBank/DDBJ databases">
        <title>EvidentialGene: Evidence-directed Construction of Genes on Genomes.</title>
        <authorList>
            <person name="Gilbert D.G."/>
            <person name="Choi J.-H."/>
            <person name="Mockaitis K."/>
            <person name="Colbourne J."/>
            <person name="Pfrender M."/>
        </authorList>
    </citation>
    <scope>NUCLEOTIDE SEQUENCE [LARGE SCALE GENOMIC DNA]</scope>
    <source>
        <strain evidence="2 3">Xinb3</strain>
        <tissue evidence="2">Complete organism</tissue>
    </source>
</reference>
<feature type="domain" description="Transposable element P transposase-like GTP-binding insertion" evidence="1">
    <location>
        <begin position="35"/>
        <end position="152"/>
    </location>
</feature>
<accession>A0A164IUN9</accession>
<name>A0A164IUN9_9CRUS</name>
<dbReference type="PANTHER" id="PTHR48257">
    <property type="match status" value="1"/>
</dbReference>
<feature type="non-terminal residue" evidence="2">
    <location>
        <position position="1"/>
    </location>
</feature>
<dbReference type="AlphaFoldDB" id="A0A164IUN9"/>
<dbReference type="STRING" id="35525.A0A164IUN9"/>
<proteinExistence type="predicted"/>
<sequence>NTKMFKLLNPEGMLSHEVTHPNDPSRKLFLSFDSSHIIKNVRNQFIDRPLQRKGKSIMFQFIKRLYEKQKKLLLKFVKKLTNRHLEPTKIERQNVQKALDIFSRPLAAALEALRRRKVSGFMGSEETISFMLKIIKWFEIHDVCNYTQAIYKRLPNKAPFTSTNDARLKWLEDFLKWLKEWRISSVEKNHFLTSETFEAITITTKSKIAKISHLLRDAGFTFVLTRRFNSDNLERKFSALRQANG</sequence>